<dbReference type="AlphaFoldDB" id="A0A6V8KSQ0"/>
<reference evidence="1 2" key="2">
    <citation type="submission" date="2020-03" db="EMBL/GenBank/DDBJ databases">
        <authorList>
            <person name="Ichikawa N."/>
            <person name="Kimura A."/>
            <person name="Kitahashi Y."/>
            <person name="Uohara A."/>
        </authorList>
    </citation>
    <scope>NUCLEOTIDE SEQUENCE [LARGE SCALE GENOMIC DNA]</scope>
    <source>
        <strain evidence="1 2">NBRC 108639</strain>
    </source>
</reference>
<dbReference type="RefSeq" id="WP_173069601.1">
    <property type="nucleotide sequence ID" value="NZ_BAABGO010000048.1"/>
</dbReference>
<dbReference type="EMBL" id="BLPF01000004">
    <property type="protein sequence ID" value="GFJ84827.1"/>
    <property type="molecule type" value="Genomic_DNA"/>
</dbReference>
<sequence>MTTDPPTAAVRRMQQLCREQADDLRETLERTQETVAAPGTPASRDHARMLSWTRSTDRQDLWSRAAINALHMAVAVGDHLRALSVLLADPDDVPIYTHATVARAAVESAATIMHLTDATVPSAVRFARGVALLITDSDAARRAAAQVPNIGPMKAPGPAFAAQHQRLLDLLDRAKIQIVKGRDGKPKGVIVEPGGPEQPISVKASDLVRGAFTDLYAVYPMLSGVTHAMPWRLSDSADITGRQAHWSADPVDVGGSVIPALAAALRTAEAHARYRGQDQDLSLDRMRRRYRAGDDALKQLMLYRRGTPNGVPLSAFRLTGGA</sequence>
<name>A0A6V8KSQ0_9ACTN</name>
<proteinExistence type="predicted"/>
<organism evidence="1 2">
    <name type="scientific">Phytohabitans houttuyneae</name>
    <dbReference type="NCBI Taxonomy" id="1076126"/>
    <lineage>
        <taxon>Bacteria</taxon>
        <taxon>Bacillati</taxon>
        <taxon>Actinomycetota</taxon>
        <taxon>Actinomycetes</taxon>
        <taxon>Micromonosporales</taxon>
        <taxon>Micromonosporaceae</taxon>
    </lineage>
</organism>
<comment type="caution">
    <text evidence="1">The sequence shown here is derived from an EMBL/GenBank/DDBJ whole genome shotgun (WGS) entry which is preliminary data.</text>
</comment>
<protein>
    <submittedName>
        <fullName evidence="1">Uncharacterized protein</fullName>
    </submittedName>
</protein>
<gene>
    <name evidence="1" type="ORF">Phou_090070</name>
</gene>
<reference evidence="1 2" key="1">
    <citation type="submission" date="2020-03" db="EMBL/GenBank/DDBJ databases">
        <title>Whole genome shotgun sequence of Phytohabitans houttuyneae NBRC 108639.</title>
        <authorList>
            <person name="Komaki H."/>
            <person name="Tamura T."/>
        </authorList>
    </citation>
    <scope>NUCLEOTIDE SEQUENCE [LARGE SCALE GENOMIC DNA]</scope>
    <source>
        <strain evidence="1 2">NBRC 108639</strain>
    </source>
</reference>
<dbReference type="Proteomes" id="UP000482800">
    <property type="component" value="Unassembled WGS sequence"/>
</dbReference>
<accession>A0A6V8KSQ0</accession>
<evidence type="ECO:0000313" key="1">
    <source>
        <dbReference type="EMBL" id="GFJ84827.1"/>
    </source>
</evidence>
<evidence type="ECO:0000313" key="2">
    <source>
        <dbReference type="Proteomes" id="UP000482800"/>
    </source>
</evidence>
<keyword evidence="2" id="KW-1185">Reference proteome</keyword>